<evidence type="ECO:0000256" key="3">
    <source>
        <dbReference type="SAM" id="SignalP"/>
    </source>
</evidence>
<reference evidence="4 6" key="3">
    <citation type="journal article" date="2023" name="Proc. Natl. Acad. Sci. U.S.A.">
        <title>A global phylogenomic analysis of the shiitake genus Lentinula.</title>
        <authorList>
            <person name="Sierra-Patev S."/>
            <person name="Min B."/>
            <person name="Naranjo-Ortiz M."/>
            <person name="Looney B."/>
            <person name="Konkel Z."/>
            <person name="Slot J.C."/>
            <person name="Sakamoto Y."/>
            <person name="Steenwyk J.L."/>
            <person name="Rokas A."/>
            <person name="Carro J."/>
            <person name="Camarero S."/>
            <person name="Ferreira P."/>
            <person name="Molpeceres G."/>
            <person name="Ruiz-Duenas F.J."/>
            <person name="Serrano A."/>
            <person name="Henrissat B."/>
            <person name="Drula E."/>
            <person name="Hughes K.W."/>
            <person name="Mata J.L."/>
            <person name="Ishikawa N.K."/>
            <person name="Vargas-Isla R."/>
            <person name="Ushijima S."/>
            <person name="Smith C.A."/>
            <person name="Donoghue J."/>
            <person name="Ahrendt S."/>
            <person name="Andreopoulos W."/>
            <person name="He G."/>
            <person name="LaButti K."/>
            <person name="Lipzen A."/>
            <person name="Ng V."/>
            <person name="Riley R."/>
            <person name="Sandor L."/>
            <person name="Barry K."/>
            <person name="Martinez A.T."/>
            <person name="Xiao Y."/>
            <person name="Gibbons J.G."/>
            <person name="Terashima K."/>
            <person name="Grigoriev I.V."/>
            <person name="Hibbett D."/>
        </authorList>
    </citation>
    <scope>NUCLEOTIDE SEQUENCE [LARGE SCALE GENOMIC DNA]</scope>
    <source>
        <strain evidence="4 6">TFB7810</strain>
    </source>
</reference>
<keyword evidence="2" id="KW-0472">Membrane</keyword>
<evidence type="ECO:0000313" key="6">
    <source>
        <dbReference type="Proteomes" id="UP001142393"/>
    </source>
</evidence>
<accession>A0AA38UYS6</accession>
<evidence type="ECO:0000256" key="1">
    <source>
        <dbReference type="SAM" id="MobiDB-lite"/>
    </source>
</evidence>
<dbReference type="EMBL" id="MU801892">
    <property type="protein sequence ID" value="KAJ3990236.1"/>
    <property type="molecule type" value="Genomic_DNA"/>
</dbReference>
<evidence type="ECO:0000313" key="4">
    <source>
        <dbReference type="EMBL" id="KAJ3744170.1"/>
    </source>
</evidence>
<comment type="caution">
    <text evidence="4">The sequence shown here is derived from an EMBL/GenBank/DDBJ whole genome shotgun (WGS) entry which is preliminary data.</text>
</comment>
<dbReference type="Proteomes" id="UP001163850">
    <property type="component" value="Unassembled WGS sequence"/>
</dbReference>
<evidence type="ECO:0000256" key="2">
    <source>
        <dbReference type="SAM" id="Phobius"/>
    </source>
</evidence>
<protein>
    <submittedName>
        <fullName evidence="4">Uncharacterized protein</fullName>
    </submittedName>
</protein>
<feature type="region of interest" description="Disordered" evidence="1">
    <location>
        <begin position="59"/>
        <end position="95"/>
    </location>
</feature>
<dbReference type="EMBL" id="JANVFU010000007">
    <property type="protein sequence ID" value="KAJ3744170.1"/>
    <property type="molecule type" value="Genomic_DNA"/>
</dbReference>
<feature type="chain" id="PRO_5044703652" evidence="3">
    <location>
        <begin position="19"/>
        <end position="182"/>
    </location>
</feature>
<evidence type="ECO:0000313" key="5">
    <source>
        <dbReference type="EMBL" id="KAJ3990236.1"/>
    </source>
</evidence>
<proteinExistence type="predicted"/>
<feature type="signal peptide" evidence="3">
    <location>
        <begin position="1"/>
        <end position="18"/>
    </location>
</feature>
<dbReference type="AlphaFoldDB" id="A0A9W8NZT6"/>
<gene>
    <name evidence="4" type="ORF">DFH05DRAFT_1525181</name>
    <name evidence="5" type="ORF">F5890DRAFT_711407</name>
</gene>
<keyword evidence="2" id="KW-1133">Transmembrane helix</keyword>
<keyword evidence="6" id="KW-1185">Reference proteome</keyword>
<organism evidence="4 6">
    <name type="scientific">Lentinula detonsa</name>
    <dbReference type="NCBI Taxonomy" id="2804962"/>
    <lineage>
        <taxon>Eukaryota</taxon>
        <taxon>Fungi</taxon>
        <taxon>Dikarya</taxon>
        <taxon>Basidiomycota</taxon>
        <taxon>Agaricomycotina</taxon>
        <taxon>Agaricomycetes</taxon>
        <taxon>Agaricomycetidae</taxon>
        <taxon>Agaricales</taxon>
        <taxon>Marasmiineae</taxon>
        <taxon>Omphalotaceae</taxon>
        <taxon>Lentinula</taxon>
    </lineage>
</organism>
<keyword evidence="3" id="KW-0732">Signal</keyword>
<feature type="compositionally biased region" description="Low complexity" evidence="1">
    <location>
        <begin position="59"/>
        <end position="76"/>
    </location>
</feature>
<accession>A0A9W8NZT6</accession>
<name>A0A9W8NZT6_9AGAR</name>
<reference evidence="5" key="1">
    <citation type="submission" date="2022-08" db="EMBL/GenBank/DDBJ databases">
        <authorList>
            <consortium name="DOE Joint Genome Institute"/>
            <person name="Min B."/>
            <person name="Riley R."/>
            <person name="Sierra-Patev S."/>
            <person name="Naranjo-Ortiz M."/>
            <person name="Looney B."/>
            <person name="Konkel Z."/>
            <person name="Slot J.C."/>
            <person name="Sakamoto Y."/>
            <person name="Steenwyk J.L."/>
            <person name="Rokas A."/>
            <person name="Carro J."/>
            <person name="Camarero S."/>
            <person name="Ferreira P."/>
            <person name="Molpeceres G."/>
            <person name="Ruiz-Duenas F.J."/>
            <person name="Serrano A."/>
            <person name="Henrissat B."/>
            <person name="Drula E."/>
            <person name="Hughes K.W."/>
            <person name="Mata J.L."/>
            <person name="Ishikawa N.K."/>
            <person name="Vargas-Isla R."/>
            <person name="Ushijima S."/>
            <person name="Smith C.A."/>
            <person name="Ahrendt S."/>
            <person name="Andreopoulos W."/>
            <person name="He G."/>
            <person name="Labutti K."/>
            <person name="Lipzen A."/>
            <person name="Ng V."/>
            <person name="Sandor L."/>
            <person name="Barry K."/>
            <person name="Martinez A.T."/>
            <person name="Xiao Y."/>
            <person name="Gibbons J.G."/>
            <person name="Terashima K."/>
            <person name="Hibbett D.S."/>
            <person name="Grigoriev I.V."/>
        </authorList>
    </citation>
    <scope>NUCLEOTIDE SEQUENCE</scope>
    <source>
        <strain evidence="5">TFB7829</strain>
    </source>
</reference>
<keyword evidence="2" id="KW-0812">Transmembrane</keyword>
<sequence>MRAFIFTFLTFLLAFVCAQTETVPDLDGNTVVEVITTNRLGVITTSTISTIAVDAETTSTTGTTSTTATKAATTQPQGGGVVGVPGTTNTVDPNGPTPYTYTTVVDGITTALEATFIPTFTTAPGTPAPATGTILDYSQWLSEFGSSTTATNSAPRVSSSSHVYLGTAILMAMGLGWAVVLS</sequence>
<reference evidence="4" key="2">
    <citation type="submission" date="2022-08" db="EMBL/GenBank/DDBJ databases">
        <authorList>
            <consortium name="DOE Joint Genome Institute"/>
            <person name="Min B."/>
            <person name="Sierra-Patev S."/>
            <person name="Naranjo-Ortiz M."/>
            <person name="Looney B."/>
            <person name="Konkel Z."/>
            <person name="Slot J.C."/>
            <person name="Sakamoto Y."/>
            <person name="Steenwyk J.L."/>
            <person name="Rokas A."/>
            <person name="Carro J."/>
            <person name="Camarero S."/>
            <person name="Ferreira P."/>
            <person name="Molpeceres G."/>
            <person name="Ruiz-duenas F.J."/>
            <person name="Serrano A."/>
            <person name="Henrissat B."/>
            <person name="Drula E."/>
            <person name="Hughes K.W."/>
            <person name="Mata J.L."/>
            <person name="Ishikawa N.K."/>
            <person name="Vargas-Isla R."/>
            <person name="Ushijima S."/>
            <person name="Smith C.A."/>
            <person name="Ahrendt S."/>
            <person name="Andreopoulos W."/>
            <person name="He G."/>
            <person name="LaButti K."/>
            <person name="Lipzen A."/>
            <person name="Ng V."/>
            <person name="Riley R."/>
            <person name="Sandor L."/>
            <person name="Barry K."/>
            <person name="Martinez A.T."/>
            <person name="Xiao Y."/>
            <person name="Gibbons J.G."/>
            <person name="Terashima K."/>
            <person name="Hibbett D.S."/>
            <person name="Grigoriev I.V."/>
        </authorList>
    </citation>
    <scope>NUCLEOTIDE SEQUENCE</scope>
    <source>
        <strain evidence="4">TFB7810</strain>
    </source>
</reference>
<feature type="transmembrane region" description="Helical" evidence="2">
    <location>
        <begin position="163"/>
        <end position="181"/>
    </location>
</feature>
<dbReference type="Proteomes" id="UP001142393">
    <property type="component" value="Unassembled WGS sequence"/>
</dbReference>